<feature type="domain" description="Glycosyltransferase 2-like" evidence="2">
    <location>
        <begin position="173"/>
        <end position="232"/>
    </location>
</feature>
<dbReference type="Pfam" id="PF13632">
    <property type="entry name" value="Glyco_trans_2_3"/>
    <property type="match status" value="1"/>
</dbReference>
<dbReference type="Proteomes" id="UP000424462">
    <property type="component" value="Chromosome"/>
</dbReference>
<dbReference type="PANTHER" id="PTHR43179">
    <property type="entry name" value="RHAMNOSYLTRANSFERASE WBBL"/>
    <property type="match status" value="1"/>
</dbReference>
<dbReference type="Gene3D" id="3.90.550.10">
    <property type="entry name" value="Spore Coat Polysaccharide Biosynthesis Protein SpsA, Chain A"/>
    <property type="match status" value="1"/>
</dbReference>
<keyword evidence="3" id="KW-0808">Transferase</keyword>
<keyword evidence="4" id="KW-1185">Reference proteome</keyword>
<sequence>MSTNPASLAVITVTYSPGPYLKAFLDSVPEATGLPTTVIMADNGSTDGSPEAAVGQGVELLHTGGNLGYGSAINAAARALRGRREAGEINDEFFVISNPDVVFDPASIDALIDAAARHPGAASLGPFIREADGSAYPSARAVPTLRNGIGHALFGGIWPKNPWSASYRADSDMSTERAAGWLSGSCLLVRWEAFDKVGGFDERYFMYMEDVDLGDRFGRAGYSNIFVPSAEITHAKGHSAGEHPETMLPAHHDSAYRFQADRLAGPVFAPIRGALWVGLKLRSLIAVANARLRRR</sequence>
<dbReference type="AlphaFoldDB" id="A0A6B8W3V4"/>
<name>A0A6B8W3V4_9CORY</name>
<dbReference type="EC" id="2.4.1.289" evidence="3"/>
<dbReference type="RefSeq" id="WP_156230205.1">
    <property type="nucleotide sequence ID" value="NZ_CP046455.1"/>
</dbReference>
<dbReference type="PANTHER" id="PTHR43179:SF7">
    <property type="entry name" value="RHAMNOSYLTRANSFERASE WBBL"/>
    <property type="match status" value="1"/>
</dbReference>
<proteinExistence type="predicted"/>
<keyword evidence="3" id="KW-0328">Glycosyltransferase</keyword>
<gene>
    <name evidence="3" type="primary">wbbL</name>
    <name evidence="3" type="ORF">COCCU_03315</name>
</gene>
<reference evidence="3 4" key="1">
    <citation type="submission" date="2019-11" db="EMBL/GenBank/DDBJ databases">
        <title>Complete genome sequence of Corynebacterium kalinowskii 1959, a novel Corynebacterium species isolated from soil of a small paddock in Vilsendorf, Germany.</title>
        <authorList>
            <person name="Schaffert L."/>
            <person name="Ruwe M."/>
            <person name="Milse J."/>
            <person name="Hanuschka K."/>
            <person name="Ortseifen V."/>
            <person name="Droste J."/>
            <person name="Brandt D."/>
            <person name="Schlueter L."/>
            <person name="Kutter Y."/>
            <person name="Vinke S."/>
            <person name="Viehoefer P."/>
            <person name="Jacob L."/>
            <person name="Luebke N.-C."/>
            <person name="Schulte-Berndt E."/>
            <person name="Hain C."/>
            <person name="Linder M."/>
            <person name="Schmidt P."/>
            <person name="Wollenschlaeger L."/>
            <person name="Luttermann T."/>
            <person name="Thieme E."/>
            <person name="Hassa J."/>
            <person name="Haak M."/>
            <person name="Wittchen M."/>
            <person name="Mentz A."/>
            <person name="Persicke M."/>
            <person name="Busche T."/>
            <person name="Ruckert C."/>
        </authorList>
    </citation>
    <scope>NUCLEOTIDE SEQUENCE [LARGE SCALE GENOMIC DNA]</scope>
    <source>
        <strain evidence="3 4">2039</strain>
    </source>
</reference>
<accession>A0A6B8W3V4</accession>
<organism evidence="3 4">
    <name type="scientific">Corynebacterium occultum</name>
    <dbReference type="NCBI Taxonomy" id="2675219"/>
    <lineage>
        <taxon>Bacteria</taxon>
        <taxon>Bacillati</taxon>
        <taxon>Actinomycetota</taxon>
        <taxon>Actinomycetes</taxon>
        <taxon>Mycobacteriales</taxon>
        <taxon>Corynebacteriaceae</taxon>
        <taxon>Corynebacterium</taxon>
    </lineage>
</organism>
<evidence type="ECO:0000313" key="3">
    <source>
        <dbReference type="EMBL" id="QGU06617.1"/>
    </source>
</evidence>
<dbReference type="InterPro" id="IPR029044">
    <property type="entry name" value="Nucleotide-diphossugar_trans"/>
</dbReference>
<dbReference type="KEGG" id="cok:COCCU_03315"/>
<dbReference type="CDD" id="cd04186">
    <property type="entry name" value="GT_2_like_c"/>
    <property type="match status" value="1"/>
</dbReference>
<dbReference type="SUPFAM" id="SSF53448">
    <property type="entry name" value="Nucleotide-diphospho-sugar transferases"/>
    <property type="match status" value="1"/>
</dbReference>
<dbReference type="GO" id="GO:0102096">
    <property type="term" value="F:decaprenyl-N-acetyl-alpha-D-glucosaminyl-pyrophosphate:dTDP-alpha-L-rhamnose rhamnosyltransferase activity"/>
    <property type="evidence" value="ECO:0007669"/>
    <property type="project" value="UniProtKB-EC"/>
</dbReference>
<evidence type="ECO:0000259" key="2">
    <source>
        <dbReference type="Pfam" id="PF13632"/>
    </source>
</evidence>
<feature type="domain" description="Glycosyltransferase 2-like" evidence="1">
    <location>
        <begin position="10"/>
        <end position="139"/>
    </location>
</feature>
<evidence type="ECO:0000259" key="1">
    <source>
        <dbReference type="Pfam" id="PF00535"/>
    </source>
</evidence>
<dbReference type="EMBL" id="CP046455">
    <property type="protein sequence ID" value="QGU06617.1"/>
    <property type="molecule type" value="Genomic_DNA"/>
</dbReference>
<dbReference type="InterPro" id="IPR001173">
    <property type="entry name" value="Glyco_trans_2-like"/>
</dbReference>
<dbReference type="Pfam" id="PF00535">
    <property type="entry name" value="Glycos_transf_2"/>
    <property type="match status" value="1"/>
</dbReference>
<evidence type="ECO:0000313" key="4">
    <source>
        <dbReference type="Proteomes" id="UP000424462"/>
    </source>
</evidence>
<protein>
    <submittedName>
        <fullName evidence="3">N-acetylglucosaminyl-diphospho-decaprenol L-rhamnosyltransferase</fullName>
        <ecNumber evidence="3">2.4.1.289</ecNumber>
    </submittedName>
</protein>